<dbReference type="Proteomes" id="UP000053927">
    <property type="component" value="Unassembled WGS sequence"/>
</dbReference>
<dbReference type="eggNOG" id="KOG2862">
    <property type="taxonomic scope" value="Eukaryota"/>
</dbReference>
<dbReference type="InterPro" id="IPR015422">
    <property type="entry name" value="PyrdxlP-dep_Trfase_small"/>
</dbReference>
<accession>R7S038</accession>
<keyword evidence="4" id="KW-0032">Aminotransferase</keyword>
<dbReference type="EMBL" id="JH687398">
    <property type="protein sequence ID" value="EIM80473.1"/>
    <property type="molecule type" value="Genomic_DNA"/>
</dbReference>
<protein>
    <recommendedName>
        <fullName evidence="3">alanine--glyoxylate transaminase</fullName>
        <ecNumber evidence="3">2.6.1.44</ecNumber>
    </recommendedName>
</protein>
<dbReference type="GO" id="GO:0008453">
    <property type="term" value="F:alanine-glyoxylate transaminase activity"/>
    <property type="evidence" value="ECO:0007669"/>
    <property type="project" value="UniProtKB-EC"/>
</dbReference>
<dbReference type="Pfam" id="PF00266">
    <property type="entry name" value="Aminotran_5"/>
    <property type="match status" value="1"/>
</dbReference>
<organism evidence="12 13">
    <name type="scientific">Stereum hirsutum (strain FP-91666)</name>
    <name type="common">White-rot fungus</name>
    <dbReference type="NCBI Taxonomy" id="721885"/>
    <lineage>
        <taxon>Eukaryota</taxon>
        <taxon>Fungi</taxon>
        <taxon>Dikarya</taxon>
        <taxon>Basidiomycota</taxon>
        <taxon>Agaricomycotina</taxon>
        <taxon>Agaricomycetes</taxon>
        <taxon>Russulales</taxon>
        <taxon>Stereaceae</taxon>
        <taxon>Stereum</taxon>
    </lineage>
</organism>
<dbReference type="InterPro" id="IPR024169">
    <property type="entry name" value="SP_NH2Trfase/AEP_transaminase"/>
</dbReference>
<evidence type="ECO:0000256" key="8">
    <source>
        <dbReference type="PIRSR" id="PIRSR000524-50"/>
    </source>
</evidence>
<dbReference type="KEGG" id="shs:STEHIDRAFT_126002"/>
<dbReference type="Gene3D" id="3.90.1150.10">
    <property type="entry name" value="Aspartate Aminotransferase, domain 1"/>
    <property type="match status" value="1"/>
</dbReference>
<evidence type="ECO:0000256" key="3">
    <source>
        <dbReference type="ARBA" id="ARBA00013049"/>
    </source>
</evidence>
<name>R7S038_STEHR</name>
<dbReference type="InterPro" id="IPR015424">
    <property type="entry name" value="PyrdxlP-dep_Trfase"/>
</dbReference>
<keyword evidence="6 8" id="KW-0663">Pyridoxal phosphate</keyword>
<evidence type="ECO:0000256" key="1">
    <source>
        <dbReference type="ARBA" id="ARBA00001933"/>
    </source>
</evidence>
<dbReference type="PANTHER" id="PTHR21152">
    <property type="entry name" value="AMINOTRANSFERASE CLASS V"/>
    <property type="match status" value="1"/>
</dbReference>
<reference evidence="13" key="1">
    <citation type="journal article" date="2012" name="Science">
        <title>The Paleozoic origin of enzymatic lignin decomposition reconstructed from 31 fungal genomes.</title>
        <authorList>
            <person name="Floudas D."/>
            <person name="Binder M."/>
            <person name="Riley R."/>
            <person name="Barry K."/>
            <person name="Blanchette R.A."/>
            <person name="Henrissat B."/>
            <person name="Martinez A.T."/>
            <person name="Otillar R."/>
            <person name="Spatafora J.W."/>
            <person name="Yadav J.S."/>
            <person name="Aerts A."/>
            <person name="Benoit I."/>
            <person name="Boyd A."/>
            <person name="Carlson A."/>
            <person name="Copeland A."/>
            <person name="Coutinho P.M."/>
            <person name="de Vries R.P."/>
            <person name="Ferreira P."/>
            <person name="Findley K."/>
            <person name="Foster B."/>
            <person name="Gaskell J."/>
            <person name="Glotzer D."/>
            <person name="Gorecki P."/>
            <person name="Heitman J."/>
            <person name="Hesse C."/>
            <person name="Hori C."/>
            <person name="Igarashi K."/>
            <person name="Jurgens J.A."/>
            <person name="Kallen N."/>
            <person name="Kersten P."/>
            <person name="Kohler A."/>
            <person name="Kuees U."/>
            <person name="Kumar T.K.A."/>
            <person name="Kuo A."/>
            <person name="LaButti K."/>
            <person name="Larrondo L.F."/>
            <person name="Lindquist E."/>
            <person name="Ling A."/>
            <person name="Lombard V."/>
            <person name="Lucas S."/>
            <person name="Lundell T."/>
            <person name="Martin R."/>
            <person name="McLaughlin D.J."/>
            <person name="Morgenstern I."/>
            <person name="Morin E."/>
            <person name="Murat C."/>
            <person name="Nagy L.G."/>
            <person name="Nolan M."/>
            <person name="Ohm R.A."/>
            <person name="Patyshakuliyeva A."/>
            <person name="Rokas A."/>
            <person name="Ruiz-Duenas F.J."/>
            <person name="Sabat G."/>
            <person name="Salamov A."/>
            <person name="Samejima M."/>
            <person name="Schmutz J."/>
            <person name="Slot J.C."/>
            <person name="St John F."/>
            <person name="Stenlid J."/>
            <person name="Sun H."/>
            <person name="Sun S."/>
            <person name="Syed K."/>
            <person name="Tsang A."/>
            <person name="Wiebenga A."/>
            <person name="Young D."/>
            <person name="Pisabarro A."/>
            <person name="Eastwood D.C."/>
            <person name="Martin F."/>
            <person name="Cullen D."/>
            <person name="Grigoriev I.V."/>
            <person name="Hibbett D.S."/>
        </authorList>
    </citation>
    <scope>NUCLEOTIDE SEQUENCE [LARGE SCALE GENOMIC DNA]</scope>
    <source>
        <strain evidence="13">FP-91666</strain>
    </source>
</reference>
<sequence length="388" mass="41528">MSTQQFKQAPHKLLVIPGPIEVTDEVLFANAHPSVSHMAPEFASVFGEALRMTRDVVFSKTGQPFLISGSGTLGWDQVSANLVEAGDDVLVLNTGYFGDSFADCLQTYGAKVDQIRADFGTTASLVELEKALQSKKYKLVTVTHVDTSTAVLSDPKAVAAVVKKVSPDTLVILDAVCAVASEEIRMEDWGIDVVMSASQKGLGAPPGLSVIIASQQAMKVFETRSTPVASFYASWKRWLPIMKAYEGGGAAYFATPPVNLIFAFHQSLTQLLKSSPTLEERFARHKEVSQRVKTAAAELGLKSVPVNAAEAANGMTAVYTPPGVKSSEMIPLFLKKGVVVAGGLGAQKDAYFRIGHMGTTVVNSERGDIDKIVSVMKEVVEEVTSKKA</sequence>
<dbReference type="OMA" id="YEWDTPA"/>
<evidence type="ECO:0000259" key="11">
    <source>
        <dbReference type="Pfam" id="PF00266"/>
    </source>
</evidence>
<proteinExistence type="inferred from homology"/>
<evidence type="ECO:0000313" key="12">
    <source>
        <dbReference type="EMBL" id="EIM80473.1"/>
    </source>
</evidence>
<dbReference type="FunFam" id="3.40.640.10:FF:000027">
    <property type="entry name" value="Serine--pyruvate aminotransferase, mitochondrial"/>
    <property type="match status" value="1"/>
</dbReference>
<feature type="modified residue" description="N6-(pyridoxal phosphate)lysine" evidence="8">
    <location>
        <position position="200"/>
    </location>
</feature>
<keyword evidence="13" id="KW-1185">Reference proteome</keyword>
<dbReference type="OrthoDB" id="7403325at2759"/>
<dbReference type="InterPro" id="IPR020578">
    <property type="entry name" value="Aminotrans_V_PyrdxlP_BS"/>
</dbReference>
<evidence type="ECO:0000256" key="10">
    <source>
        <dbReference type="RuleBase" id="RU004504"/>
    </source>
</evidence>
<comment type="similarity">
    <text evidence="2 9">Belongs to the class-V pyridoxal-phosphate-dependent aminotransferase family.</text>
</comment>
<comment type="cofactor">
    <cofactor evidence="1 8 10">
        <name>pyridoxal 5'-phosphate</name>
        <dbReference type="ChEBI" id="CHEBI:597326"/>
    </cofactor>
</comment>
<dbReference type="AlphaFoldDB" id="R7S038"/>
<dbReference type="GO" id="GO:0005777">
    <property type="term" value="C:peroxisome"/>
    <property type="evidence" value="ECO:0007669"/>
    <property type="project" value="TreeGrafter"/>
</dbReference>
<dbReference type="PROSITE" id="PS00595">
    <property type="entry name" value="AA_TRANSFER_CLASS_5"/>
    <property type="match status" value="1"/>
</dbReference>
<keyword evidence="5 12" id="KW-0808">Transferase</keyword>
<evidence type="ECO:0000256" key="9">
    <source>
        <dbReference type="RuleBase" id="RU004075"/>
    </source>
</evidence>
<dbReference type="GeneID" id="18797690"/>
<evidence type="ECO:0000256" key="5">
    <source>
        <dbReference type="ARBA" id="ARBA00022679"/>
    </source>
</evidence>
<evidence type="ECO:0000313" key="13">
    <source>
        <dbReference type="Proteomes" id="UP000053927"/>
    </source>
</evidence>
<dbReference type="PANTHER" id="PTHR21152:SF24">
    <property type="entry name" value="ALANINE--GLYOXYLATE AMINOTRANSFERASE 1"/>
    <property type="match status" value="1"/>
</dbReference>
<evidence type="ECO:0000256" key="7">
    <source>
        <dbReference type="PIRSR" id="PIRSR000524-1"/>
    </source>
</evidence>
<dbReference type="GO" id="GO:0004760">
    <property type="term" value="F:L-serine-pyruvate transaminase activity"/>
    <property type="evidence" value="ECO:0007669"/>
    <property type="project" value="TreeGrafter"/>
</dbReference>
<evidence type="ECO:0000256" key="2">
    <source>
        <dbReference type="ARBA" id="ARBA00009236"/>
    </source>
</evidence>
<gene>
    <name evidence="12" type="ORF">STEHIDRAFT_126002</name>
</gene>
<evidence type="ECO:0000256" key="6">
    <source>
        <dbReference type="ARBA" id="ARBA00022898"/>
    </source>
</evidence>
<feature type="binding site" evidence="7">
    <location>
        <position position="353"/>
    </location>
    <ligand>
        <name>substrate</name>
    </ligand>
</feature>
<dbReference type="Gene3D" id="3.40.640.10">
    <property type="entry name" value="Type I PLP-dependent aspartate aminotransferase-like (Major domain)"/>
    <property type="match status" value="1"/>
</dbReference>
<dbReference type="SUPFAM" id="SSF53383">
    <property type="entry name" value="PLP-dependent transferases"/>
    <property type="match status" value="1"/>
</dbReference>
<evidence type="ECO:0000256" key="4">
    <source>
        <dbReference type="ARBA" id="ARBA00022576"/>
    </source>
</evidence>
<dbReference type="InterPro" id="IPR000192">
    <property type="entry name" value="Aminotrans_V_dom"/>
</dbReference>
<dbReference type="GO" id="GO:0019265">
    <property type="term" value="P:glycine biosynthetic process, by transamination of glyoxylate"/>
    <property type="evidence" value="ECO:0007669"/>
    <property type="project" value="TreeGrafter"/>
</dbReference>
<dbReference type="InterPro" id="IPR015421">
    <property type="entry name" value="PyrdxlP-dep_Trfase_major"/>
</dbReference>
<dbReference type="PIRSF" id="PIRSF000524">
    <property type="entry name" value="SPT"/>
    <property type="match status" value="1"/>
</dbReference>
<dbReference type="RefSeq" id="XP_007310590.1">
    <property type="nucleotide sequence ID" value="XM_007310528.1"/>
</dbReference>
<dbReference type="EC" id="2.6.1.44" evidence="3"/>
<dbReference type="FunFam" id="3.90.1150.10:FF:000049">
    <property type="entry name" value="Alanine-glyoxylate aminotransferase 1"/>
    <property type="match status" value="1"/>
</dbReference>
<feature type="domain" description="Aminotransferase class V" evidence="11">
    <location>
        <begin position="28"/>
        <end position="343"/>
    </location>
</feature>